<organism evidence="1 2">
    <name type="scientific">Sphingobium nicotianae</name>
    <dbReference type="NCBI Taxonomy" id="2782607"/>
    <lineage>
        <taxon>Bacteria</taxon>
        <taxon>Pseudomonadati</taxon>
        <taxon>Pseudomonadota</taxon>
        <taxon>Alphaproteobacteria</taxon>
        <taxon>Sphingomonadales</taxon>
        <taxon>Sphingomonadaceae</taxon>
        <taxon>Sphingobium</taxon>
    </lineage>
</organism>
<comment type="caution">
    <text evidence="1">The sequence shown here is derived from an EMBL/GenBank/DDBJ whole genome shotgun (WGS) entry which is preliminary data.</text>
</comment>
<dbReference type="InterPro" id="IPR009534">
    <property type="entry name" value="DUF1153"/>
</dbReference>
<proteinExistence type="predicted"/>
<evidence type="ECO:0000313" key="1">
    <source>
        <dbReference type="EMBL" id="MBT2187250.1"/>
    </source>
</evidence>
<dbReference type="InterPro" id="IPR010921">
    <property type="entry name" value="Trp_repressor/repl_initiator"/>
</dbReference>
<gene>
    <name evidence="1" type="ORF">KK488_09870</name>
</gene>
<sequence>MAGKNEGGAIPKAPWVIGPLGQRLTLDMLPPAGNAHWLPMRKAEVVAAVNGGLLTMEEALDRYNMTLEELAGWLRAVERFGLNGLRTTRSLRYRAIQEKERKY</sequence>
<protein>
    <submittedName>
        <fullName evidence="1">DUF1153 domain-containing protein</fullName>
    </submittedName>
</protein>
<dbReference type="Gene3D" id="1.10.10.10">
    <property type="entry name" value="Winged helix-like DNA-binding domain superfamily/Winged helix DNA-binding domain"/>
    <property type="match status" value="1"/>
</dbReference>
<dbReference type="InterPro" id="IPR036388">
    <property type="entry name" value="WH-like_DNA-bd_sf"/>
</dbReference>
<name>A0A9X1DCB8_9SPHN</name>
<dbReference type="Pfam" id="PF06627">
    <property type="entry name" value="DUF1153"/>
    <property type="match status" value="1"/>
</dbReference>
<keyword evidence="2" id="KW-1185">Reference proteome</keyword>
<accession>A0A9X1DCB8</accession>
<dbReference type="SUPFAM" id="SSF48295">
    <property type="entry name" value="TrpR-like"/>
    <property type="match status" value="1"/>
</dbReference>
<dbReference type="GO" id="GO:0043565">
    <property type="term" value="F:sequence-specific DNA binding"/>
    <property type="evidence" value="ECO:0007669"/>
    <property type="project" value="InterPro"/>
</dbReference>
<dbReference type="RefSeq" id="WP_214623053.1">
    <property type="nucleotide sequence ID" value="NZ_JAHGAW010000006.1"/>
</dbReference>
<dbReference type="AlphaFoldDB" id="A0A9X1DCB8"/>
<dbReference type="Proteomes" id="UP001138757">
    <property type="component" value="Unassembled WGS sequence"/>
</dbReference>
<dbReference type="EMBL" id="JAHGAW010000006">
    <property type="protein sequence ID" value="MBT2187250.1"/>
    <property type="molecule type" value="Genomic_DNA"/>
</dbReference>
<evidence type="ECO:0000313" key="2">
    <source>
        <dbReference type="Proteomes" id="UP001138757"/>
    </source>
</evidence>
<reference evidence="1" key="1">
    <citation type="submission" date="2021-05" db="EMBL/GenBank/DDBJ databases">
        <title>Genome of Sphingobium sp. strain.</title>
        <authorList>
            <person name="Fan R."/>
        </authorList>
    </citation>
    <scope>NUCLEOTIDE SEQUENCE</scope>
    <source>
        <strain evidence="1">H33</strain>
    </source>
</reference>